<dbReference type="AlphaFoldDB" id="A0A2T6BA87"/>
<protein>
    <submittedName>
        <fullName evidence="1">Uncharacterized protein</fullName>
    </submittedName>
</protein>
<accession>A0A2T6BA87</accession>
<gene>
    <name evidence="1" type="ORF">C8N44_101229</name>
</gene>
<reference evidence="1 2" key="1">
    <citation type="submission" date="2018-04" db="EMBL/GenBank/DDBJ databases">
        <title>Genomic Encyclopedia of Archaeal and Bacterial Type Strains, Phase II (KMG-II): from individual species to whole genera.</title>
        <authorList>
            <person name="Goeker M."/>
        </authorList>
    </citation>
    <scope>NUCLEOTIDE SEQUENCE [LARGE SCALE GENOMIC DNA]</scope>
    <source>
        <strain evidence="1 2">DSM 29329</strain>
    </source>
</reference>
<sequence length="46" mass="5031">MTEQTTTAADLAKAALAALEEAWSYYVPTERPALENQDYADIQQAA</sequence>
<proteinExistence type="predicted"/>
<evidence type="ECO:0000313" key="2">
    <source>
        <dbReference type="Proteomes" id="UP000244069"/>
    </source>
</evidence>
<dbReference type="RefSeq" id="WP_158273977.1">
    <property type="nucleotide sequence ID" value="NZ_BMEZ01000001.1"/>
</dbReference>
<evidence type="ECO:0000313" key="1">
    <source>
        <dbReference type="EMBL" id="PTX52938.1"/>
    </source>
</evidence>
<comment type="caution">
    <text evidence="1">The sequence shown here is derived from an EMBL/GenBank/DDBJ whole genome shotgun (WGS) entry which is preliminary data.</text>
</comment>
<dbReference type="Proteomes" id="UP000244069">
    <property type="component" value="Unassembled WGS sequence"/>
</dbReference>
<name>A0A2T6BA87_9RHOB</name>
<keyword evidence="2" id="KW-1185">Reference proteome</keyword>
<organism evidence="1 2">
    <name type="scientific">Allosediminivita pacifica</name>
    <dbReference type="NCBI Taxonomy" id="1267769"/>
    <lineage>
        <taxon>Bacteria</taxon>
        <taxon>Pseudomonadati</taxon>
        <taxon>Pseudomonadota</taxon>
        <taxon>Alphaproteobacteria</taxon>
        <taxon>Rhodobacterales</taxon>
        <taxon>Paracoccaceae</taxon>
        <taxon>Allosediminivita</taxon>
    </lineage>
</organism>
<dbReference type="EMBL" id="QBKN01000001">
    <property type="protein sequence ID" value="PTX52938.1"/>
    <property type="molecule type" value="Genomic_DNA"/>
</dbReference>